<protein>
    <submittedName>
        <fullName evidence="1">Uncharacterized protein</fullName>
    </submittedName>
</protein>
<gene>
    <name evidence="1" type="ORF">SAMN04489712_101680</name>
</gene>
<reference evidence="2" key="1">
    <citation type="submission" date="2016-10" db="EMBL/GenBank/DDBJ databases">
        <authorList>
            <person name="Varghese N."/>
            <person name="Submissions S."/>
        </authorList>
    </citation>
    <scope>NUCLEOTIDE SEQUENCE [LARGE SCALE GENOMIC DNA]</scope>
    <source>
        <strain evidence="2">DSM 43163</strain>
    </source>
</reference>
<evidence type="ECO:0000313" key="2">
    <source>
        <dbReference type="Proteomes" id="UP000236723"/>
    </source>
</evidence>
<accession>A0A1H5TPR3</accession>
<dbReference type="EMBL" id="FNVO01000001">
    <property type="protein sequence ID" value="SEF64007.1"/>
    <property type="molecule type" value="Genomic_DNA"/>
</dbReference>
<evidence type="ECO:0000313" key="1">
    <source>
        <dbReference type="EMBL" id="SEF64007.1"/>
    </source>
</evidence>
<dbReference type="Proteomes" id="UP000236723">
    <property type="component" value="Unassembled WGS sequence"/>
</dbReference>
<keyword evidence="2" id="KW-1185">Reference proteome</keyword>
<name>A0A1H5TPR3_9ACTN</name>
<dbReference type="AlphaFoldDB" id="A0A1H5TPR3"/>
<dbReference type="RefSeq" id="WP_268817482.1">
    <property type="nucleotide sequence ID" value="NZ_FNVO01000001.1"/>
</dbReference>
<organism evidence="1 2">
    <name type="scientific">Thermomonospora echinospora</name>
    <dbReference type="NCBI Taxonomy" id="1992"/>
    <lineage>
        <taxon>Bacteria</taxon>
        <taxon>Bacillati</taxon>
        <taxon>Actinomycetota</taxon>
        <taxon>Actinomycetes</taxon>
        <taxon>Streptosporangiales</taxon>
        <taxon>Thermomonosporaceae</taxon>
        <taxon>Thermomonospora</taxon>
    </lineage>
</organism>
<proteinExistence type="predicted"/>
<sequence length="42" mass="4298">MRPDGRVAVVAGQASGIAEHWRTGVGAEPKTCDIPAPKAPEA</sequence>